<dbReference type="EMBL" id="BARW01007589">
    <property type="protein sequence ID" value="GAI87992.1"/>
    <property type="molecule type" value="Genomic_DNA"/>
</dbReference>
<dbReference type="AlphaFoldDB" id="X1S4Q2"/>
<protein>
    <recommendedName>
        <fullName evidence="1">DnaB/C C-terminal domain-containing protein</fullName>
    </recommendedName>
</protein>
<organism evidence="2">
    <name type="scientific">marine sediment metagenome</name>
    <dbReference type="NCBI Taxonomy" id="412755"/>
    <lineage>
        <taxon>unclassified sequences</taxon>
        <taxon>metagenomes</taxon>
        <taxon>ecological metagenomes</taxon>
    </lineage>
</organism>
<reference evidence="2" key="1">
    <citation type="journal article" date="2014" name="Front. Microbiol.">
        <title>High frequency of phylogenetically diverse reductive dehalogenase-homologous genes in deep subseafloor sedimentary metagenomes.</title>
        <authorList>
            <person name="Kawai M."/>
            <person name="Futagami T."/>
            <person name="Toyoda A."/>
            <person name="Takaki Y."/>
            <person name="Nishi S."/>
            <person name="Hori S."/>
            <person name="Arai W."/>
            <person name="Tsubouchi T."/>
            <person name="Morono Y."/>
            <person name="Uchiyama I."/>
            <person name="Ito T."/>
            <person name="Fujiyama A."/>
            <person name="Inagaki F."/>
            <person name="Takami H."/>
        </authorList>
    </citation>
    <scope>NUCLEOTIDE SEQUENCE</scope>
    <source>
        <strain evidence="2">Expedition CK06-06</strain>
    </source>
</reference>
<gene>
    <name evidence="2" type="ORF">S12H4_15756</name>
</gene>
<feature type="domain" description="DnaB/C C-terminal" evidence="1">
    <location>
        <begin position="150"/>
        <end position="207"/>
    </location>
</feature>
<proteinExistence type="predicted"/>
<sequence length="237" mass="26794">MSNQPFPGFPAKSSFTPLPDLFFSRLLPEIHSLPELKVVLHIFFRLHQKKRTPEFVTYEELGSDETLMEGLDGTTEAPEVLRHALDSAVGRGVLLHVVLKARGQSQDAYFINSASTRAAVSRIESGELSMQVSPHSQPHTRRESPNIFILYEQNIGLLTPMIAEELKEAEKLYPAAWIEEAFEEAVALNKRSWPYIARILERWSVEGRGSGKSGRDSKKKRGLERYLGGKYGHLVRH</sequence>
<evidence type="ECO:0000259" key="1">
    <source>
        <dbReference type="Pfam" id="PF07261"/>
    </source>
</evidence>
<dbReference type="InterPro" id="IPR006343">
    <property type="entry name" value="DnaB/C_C"/>
</dbReference>
<name>X1S4Q2_9ZZZZ</name>
<dbReference type="Gene3D" id="1.10.10.630">
    <property type="entry name" value="DnaD domain-like"/>
    <property type="match status" value="1"/>
</dbReference>
<dbReference type="SUPFAM" id="SSF158499">
    <property type="entry name" value="DnaD domain-like"/>
    <property type="match status" value="1"/>
</dbReference>
<dbReference type="Pfam" id="PF07261">
    <property type="entry name" value="DnaB_2"/>
    <property type="match status" value="1"/>
</dbReference>
<comment type="caution">
    <text evidence="2">The sequence shown here is derived from an EMBL/GenBank/DDBJ whole genome shotgun (WGS) entry which is preliminary data.</text>
</comment>
<dbReference type="InterPro" id="IPR034829">
    <property type="entry name" value="DnaD-like_sf"/>
</dbReference>
<evidence type="ECO:0000313" key="2">
    <source>
        <dbReference type="EMBL" id="GAI87992.1"/>
    </source>
</evidence>
<dbReference type="NCBIfam" id="TIGR01446">
    <property type="entry name" value="DnaD_dom"/>
    <property type="match status" value="1"/>
</dbReference>
<accession>X1S4Q2</accession>